<proteinExistence type="predicted"/>
<evidence type="ECO:0000313" key="2">
    <source>
        <dbReference type="EMBL" id="CAD6200122.1"/>
    </source>
</evidence>
<sequence>MLIFGFLFVLLCLKADADNVCPPDAIISGDGLTCYTPVNIQKRLADFSDDLQFGGKFGPSKNAIDNAVITGVASETFLQSVWIAASACASGWTYCPTLAPVLGVSYYSSAETTCQQLTARNSHLASIHSAKSHFRCRLGSLQHYSGLGFHGNAQDNAIIGLYNGAWADHTEYSDNEMRPIYAPGGQSGGLYGQIITFDPPGYYSYVQTYDCQNNACRNAVCKYFL</sequence>
<dbReference type="OrthoDB" id="5833759at2759"/>
<dbReference type="SUPFAM" id="SSF56436">
    <property type="entry name" value="C-type lectin-like"/>
    <property type="match status" value="1"/>
</dbReference>
<gene>
    <name evidence="2" type="ORF">CAUJ_LOCUS16021</name>
</gene>
<comment type="caution">
    <text evidence="2">The sequence shown here is derived from an EMBL/GenBank/DDBJ whole genome shotgun (WGS) entry which is preliminary data.</text>
</comment>
<dbReference type="Proteomes" id="UP000835052">
    <property type="component" value="Unassembled WGS sequence"/>
</dbReference>
<protein>
    <recommendedName>
        <fullName evidence="4">C-type lectin domain-containing protein</fullName>
    </recommendedName>
</protein>
<keyword evidence="3" id="KW-1185">Reference proteome</keyword>
<organism evidence="2 3">
    <name type="scientific">Caenorhabditis auriculariae</name>
    <dbReference type="NCBI Taxonomy" id="2777116"/>
    <lineage>
        <taxon>Eukaryota</taxon>
        <taxon>Metazoa</taxon>
        <taxon>Ecdysozoa</taxon>
        <taxon>Nematoda</taxon>
        <taxon>Chromadorea</taxon>
        <taxon>Rhabditida</taxon>
        <taxon>Rhabditina</taxon>
        <taxon>Rhabditomorpha</taxon>
        <taxon>Rhabditoidea</taxon>
        <taxon>Rhabditidae</taxon>
        <taxon>Peloderinae</taxon>
        <taxon>Caenorhabditis</taxon>
    </lineage>
</organism>
<reference evidence="2" key="1">
    <citation type="submission" date="2020-10" db="EMBL/GenBank/DDBJ databases">
        <authorList>
            <person name="Kikuchi T."/>
        </authorList>
    </citation>
    <scope>NUCLEOTIDE SEQUENCE</scope>
    <source>
        <strain evidence="2">NKZ352</strain>
    </source>
</reference>
<accession>A0A8S1HXJ6</accession>
<evidence type="ECO:0000256" key="1">
    <source>
        <dbReference type="SAM" id="SignalP"/>
    </source>
</evidence>
<feature type="chain" id="PRO_5035772868" description="C-type lectin domain-containing protein" evidence="1">
    <location>
        <begin position="18"/>
        <end position="225"/>
    </location>
</feature>
<name>A0A8S1HXJ6_9PELO</name>
<evidence type="ECO:0008006" key="4">
    <source>
        <dbReference type="Google" id="ProtNLM"/>
    </source>
</evidence>
<dbReference type="AlphaFoldDB" id="A0A8S1HXJ6"/>
<evidence type="ECO:0000313" key="3">
    <source>
        <dbReference type="Proteomes" id="UP000835052"/>
    </source>
</evidence>
<feature type="signal peptide" evidence="1">
    <location>
        <begin position="1"/>
        <end position="17"/>
    </location>
</feature>
<dbReference type="InterPro" id="IPR016187">
    <property type="entry name" value="CTDL_fold"/>
</dbReference>
<keyword evidence="1" id="KW-0732">Signal</keyword>
<dbReference type="EMBL" id="CAJGYM010000241">
    <property type="protein sequence ID" value="CAD6200122.1"/>
    <property type="molecule type" value="Genomic_DNA"/>
</dbReference>